<reference evidence="1 2" key="2">
    <citation type="submission" date="2018-06" db="EMBL/GenBank/DDBJ databases">
        <title>Metagenomic assembly of (sub)arctic Cyanobacteria and their associated microbiome from non-axenic cultures.</title>
        <authorList>
            <person name="Baurain D."/>
        </authorList>
    </citation>
    <scope>NUCLEOTIDE SEQUENCE [LARGE SCALE GENOMIC DNA]</scope>
    <source>
        <strain evidence="1">ULC027bin1</strain>
    </source>
</reference>
<reference evidence="2" key="1">
    <citation type="submission" date="2018-04" db="EMBL/GenBank/DDBJ databases">
        <authorList>
            <person name="Cornet L."/>
        </authorList>
    </citation>
    <scope>NUCLEOTIDE SEQUENCE [LARGE SCALE GENOMIC DNA]</scope>
</reference>
<organism evidence="1 2">
    <name type="scientific">Phormidesmis priestleyi</name>
    <dbReference type="NCBI Taxonomy" id="268141"/>
    <lineage>
        <taxon>Bacteria</taxon>
        <taxon>Bacillati</taxon>
        <taxon>Cyanobacteriota</taxon>
        <taxon>Cyanophyceae</taxon>
        <taxon>Leptolyngbyales</taxon>
        <taxon>Leptolyngbyaceae</taxon>
        <taxon>Phormidesmis</taxon>
    </lineage>
</organism>
<evidence type="ECO:0000313" key="1">
    <source>
        <dbReference type="EMBL" id="PZO52720.1"/>
    </source>
</evidence>
<sequence length="734" mass="82545">MQKTLQRKTAQIAAIIDQRRPVVQRIEAVELHIARLSESLQALQDKCTAQIQSTEEADIRDRLRAVNTSPLQARITTELQALAKLKKRFARNTLNIGVIGRARQGKSRLLQSLSGLTTDEIPDGDGMHCTGVRSTICHQPTASDAYGEVWFHSEQSFLKTVIAPYYETLELGRSPHSLDAFAKQPLPPLHSTCAEPKAMYEHLKRYHECFDKYADLIGASPEQISRDQIRAYVAQDTPDGARVYFNYLAVQEVKINCLFPHEEVGQIALVDMPGLGDTGVGDEARLVNTLGQDVDVVVFVRMPKTLGDFWAEVDVQLYDLAHKALPMLPLELWSFLVLNHTGGNAQIADNRKGCDNLMATASEKHIQVAQRMITNCADDGEAEVLLDSILQYMTENITQLDRQYASACQESLLQLQKAVESELEKAQQGLGQASFQADEDSLFNALFNDFWTNITSGLESLLKDLSQKRDQPDFDFKHQVDAALKACKEDTGLPTLDEIERLRNKLKSYDAAYNQYLNEVRAYLSRHFLVVDEALKRGLARTKSQAADVLIMQCQLGGLTESNGAQFFNAIIPRIPEQLIYGVPSQIKFGFQILASFDLSYRGLIQHRIRKNLDNLMPDITQLKLSNPPSASEVLSCLTSLQAEAVYQCRTALNDLLDEPSQAAFAIVEEFSDRIMRAEGTQDEWRNFLKPVRAEVWPDQFGQLEERSRTYREWLEVVENATAANQIAQLSFLD</sequence>
<dbReference type="AlphaFoldDB" id="A0A2W4X6V2"/>
<gene>
    <name evidence="1" type="ORF">DCF15_13425</name>
</gene>
<dbReference type="InterPro" id="IPR027417">
    <property type="entry name" value="P-loop_NTPase"/>
</dbReference>
<evidence type="ECO:0000313" key="2">
    <source>
        <dbReference type="Proteomes" id="UP000249794"/>
    </source>
</evidence>
<dbReference type="Proteomes" id="UP000249794">
    <property type="component" value="Unassembled WGS sequence"/>
</dbReference>
<name>A0A2W4X6V2_9CYAN</name>
<proteinExistence type="predicted"/>
<protein>
    <recommendedName>
        <fullName evidence="3">Dynamin family protein</fullName>
    </recommendedName>
</protein>
<accession>A0A2W4X6V2</accession>
<dbReference type="SUPFAM" id="SSF52540">
    <property type="entry name" value="P-loop containing nucleoside triphosphate hydrolases"/>
    <property type="match status" value="1"/>
</dbReference>
<evidence type="ECO:0008006" key="3">
    <source>
        <dbReference type="Google" id="ProtNLM"/>
    </source>
</evidence>
<comment type="caution">
    <text evidence="1">The sequence shown here is derived from an EMBL/GenBank/DDBJ whole genome shotgun (WGS) entry which is preliminary data.</text>
</comment>
<dbReference type="EMBL" id="QBMP01000141">
    <property type="protein sequence ID" value="PZO52720.1"/>
    <property type="molecule type" value="Genomic_DNA"/>
</dbReference>